<evidence type="ECO:0000313" key="1">
    <source>
        <dbReference type="EMBL" id="KAH7944926.1"/>
    </source>
</evidence>
<protein>
    <submittedName>
        <fullName evidence="1">Uncharacterized protein</fullName>
    </submittedName>
</protein>
<gene>
    <name evidence="1" type="ORF">HPB49_001921</name>
</gene>
<reference evidence="1" key="1">
    <citation type="submission" date="2020-05" db="EMBL/GenBank/DDBJ databases">
        <title>Large-scale comparative analyses of tick genomes elucidate their genetic diversity and vector capacities.</title>
        <authorList>
            <person name="Jia N."/>
            <person name="Wang J."/>
            <person name="Shi W."/>
            <person name="Du L."/>
            <person name="Sun Y."/>
            <person name="Zhan W."/>
            <person name="Jiang J."/>
            <person name="Wang Q."/>
            <person name="Zhang B."/>
            <person name="Ji P."/>
            <person name="Sakyi L.B."/>
            <person name="Cui X."/>
            <person name="Yuan T."/>
            <person name="Jiang B."/>
            <person name="Yang W."/>
            <person name="Lam T.T.-Y."/>
            <person name="Chang Q."/>
            <person name="Ding S."/>
            <person name="Wang X."/>
            <person name="Zhu J."/>
            <person name="Ruan X."/>
            <person name="Zhao L."/>
            <person name="Wei J."/>
            <person name="Que T."/>
            <person name="Du C."/>
            <person name="Cheng J."/>
            <person name="Dai P."/>
            <person name="Han X."/>
            <person name="Huang E."/>
            <person name="Gao Y."/>
            <person name="Liu J."/>
            <person name="Shao H."/>
            <person name="Ye R."/>
            <person name="Li L."/>
            <person name="Wei W."/>
            <person name="Wang X."/>
            <person name="Wang C."/>
            <person name="Yang T."/>
            <person name="Huo Q."/>
            <person name="Li W."/>
            <person name="Guo W."/>
            <person name="Chen H."/>
            <person name="Zhou L."/>
            <person name="Ni X."/>
            <person name="Tian J."/>
            <person name="Zhou Y."/>
            <person name="Sheng Y."/>
            <person name="Liu T."/>
            <person name="Pan Y."/>
            <person name="Xia L."/>
            <person name="Li J."/>
            <person name="Zhao F."/>
            <person name="Cao W."/>
        </authorList>
    </citation>
    <scope>NUCLEOTIDE SEQUENCE</scope>
    <source>
        <strain evidence="1">Dsil-2018</strain>
    </source>
</reference>
<dbReference type="Proteomes" id="UP000821865">
    <property type="component" value="Chromosome 6"/>
</dbReference>
<evidence type="ECO:0000313" key="2">
    <source>
        <dbReference type="Proteomes" id="UP000821865"/>
    </source>
</evidence>
<comment type="caution">
    <text evidence="1">The sequence shown here is derived from an EMBL/GenBank/DDBJ whole genome shotgun (WGS) entry which is preliminary data.</text>
</comment>
<accession>A0ACB8CJ02</accession>
<dbReference type="EMBL" id="CM023475">
    <property type="protein sequence ID" value="KAH7944926.1"/>
    <property type="molecule type" value="Genomic_DNA"/>
</dbReference>
<sequence length="416" mass="45211">MKNNVDLVKERIGDISVRKTPHGLTILSDDKGSMDRLKTAIETNAVTNTTMSIRFALKRKPHVKLTGVEPDVPAVHLIAQFNTRNPNLTVDPYTCSVRTSFKERSGNFTHVLEVDPATFRSLVARGRVTVGWTSAAVVEDIHVPTCTYCATYGHPRRACPCAAAGGQGTRCAGDHLAAQCAVRVGDAAVCCNECRKTGSHGSHPTGRYSWVSWKTGLAVRVPDPASSTAVWAYHAGVFRCSRGGLTSRPICHASGSSCAGPPPRPPSPAPSTARVITATPRDVDKTNAEETNLPAGDEDETLSSISQATAVAAPQVQKRLLDNGTRYQARHMKFHNSIAMPAISCHVVHILDMSRSPRSLRQHPRFHDRFLDRRHAGVCLPRERGIHVARLEPGTTFPIIANIEFTFPLREILSAC</sequence>
<keyword evidence="2" id="KW-1185">Reference proteome</keyword>
<proteinExistence type="predicted"/>
<organism evidence="1 2">
    <name type="scientific">Dermacentor silvarum</name>
    <name type="common">Tick</name>
    <dbReference type="NCBI Taxonomy" id="543639"/>
    <lineage>
        <taxon>Eukaryota</taxon>
        <taxon>Metazoa</taxon>
        <taxon>Ecdysozoa</taxon>
        <taxon>Arthropoda</taxon>
        <taxon>Chelicerata</taxon>
        <taxon>Arachnida</taxon>
        <taxon>Acari</taxon>
        <taxon>Parasitiformes</taxon>
        <taxon>Ixodida</taxon>
        <taxon>Ixodoidea</taxon>
        <taxon>Ixodidae</taxon>
        <taxon>Rhipicephalinae</taxon>
        <taxon>Dermacentor</taxon>
    </lineage>
</organism>
<name>A0ACB8CJ02_DERSI</name>